<dbReference type="InterPro" id="IPR052897">
    <property type="entry name" value="Sec-Metab_Biosynth_Hydrolase"/>
</dbReference>
<dbReference type="AlphaFoldDB" id="A0A2D2AV35"/>
<dbReference type="PANTHER" id="PTHR37017:SF11">
    <property type="entry name" value="ESTERASE_LIPASE_THIOESTERASE DOMAIN-CONTAINING PROTEIN"/>
    <property type="match status" value="1"/>
</dbReference>
<feature type="domain" description="AB hydrolase-1" evidence="1">
    <location>
        <begin position="7"/>
        <end position="220"/>
    </location>
</feature>
<keyword evidence="2" id="KW-0378">Hydrolase</keyword>
<dbReference type="GO" id="GO:0016787">
    <property type="term" value="F:hydrolase activity"/>
    <property type="evidence" value="ECO:0007669"/>
    <property type="project" value="UniProtKB-KW"/>
</dbReference>
<gene>
    <name evidence="2" type="ORF">CSW64_05270</name>
</gene>
<dbReference type="OrthoDB" id="9814966at2"/>
<dbReference type="Gene3D" id="3.40.50.1820">
    <property type="entry name" value="alpha/beta hydrolase"/>
    <property type="match status" value="1"/>
</dbReference>
<keyword evidence="3" id="KW-1185">Reference proteome</keyword>
<evidence type="ECO:0000313" key="2">
    <source>
        <dbReference type="EMBL" id="ATQ41864.1"/>
    </source>
</evidence>
<dbReference type="Proteomes" id="UP000228945">
    <property type="component" value="Chromosome"/>
</dbReference>
<protein>
    <submittedName>
        <fullName evidence="2">Alpha/beta hydrolase</fullName>
    </submittedName>
</protein>
<dbReference type="InterPro" id="IPR029058">
    <property type="entry name" value="AB_hydrolase_fold"/>
</dbReference>
<dbReference type="Pfam" id="PF12697">
    <property type="entry name" value="Abhydrolase_6"/>
    <property type="match status" value="1"/>
</dbReference>
<dbReference type="KEGG" id="cmb:CSW64_05270"/>
<accession>A0A2D2AV35</accession>
<sequence>MAAKPNIILVHGAWGDASHWRHVIPPLDAKGYRVTAVQNPLTSLADDVDRTRRLAAAQDGPTILVGHSYGGAVISGAGHEANVVGLVYVAAFGPDEGESLGGIFGRREPPSGGAAIRPDADGFLWLDRGLFHQSFCQDLDATESLVMALTQKPIAGRCFEDKAGPPAWKTKPSWYQVSTGDHMIPPQTEQEMAERMNARKIVSLDASHASLASRPDEIVALVEEAAAGVG</sequence>
<name>A0A2D2AV35_9CAUL</name>
<dbReference type="PANTHER" id="PTHR37017">
    <property type="entry name" value="AB HYDROLASE-1 DOMAIN-CONTAINING PROTEIN-RELATED"/>
    <property type="match status" value="1"/>
</dbReference>
<reference evidence="2 3" key="1">
    <citation type="submission" date="2017-10" db="EMBL/GenBank/DDBJ databases">
        <title>Genome sequence of Caulobacter mirabilis FWC38.</title>
        <authorList>
            <person name="Fiebig A."/>
            <person name="Crosson S."/>
        </authorList>
    </citation>
    <scope>NUCLEOTIDE SEQUENCE [LARGE SCALE GENOMIC DNA]</scope>
    <source>
        <strain evidence="2 3">FWC 38</strain>
    </source>
</reference>
<dbReference type="InterPro" id="IPR000073">
    <property type="entry name" value="AB_hydrolase_1"/>
</dbReference>
<proteinExistence type="predicted"/>
<evidence type="ECO:0000313" key="3">
    <source>
        <dbReference type="Proteomes" id="UP000228945"/>
    </source>
</evidence>
<dbReference type="RefSeq" id="WP_099621121.1">
    <property type="nucleotide sequence ID" value="NZ_CP024201.1"/>
</dbReference>
<dbReference type="EMBL" id="CP024201">
    <property type="protein sequence ID" value="ATQ41864.1"/>
    <property type="molecule type" value="Genomic_DNA"/>
</dbReference>
<dbReference type="SUPFAM" id="SSF53474">
    <property type="entry name" value="alpha/beta-Hydrolases"/>
    <property type="match status" value="1"/>
</dbReference>
<evidence type="ECO:0000259" key="1">
    <source>
        <dbReference type="Pfam" id="PF12697"/>
    </source>
</evidence>
<organism evidence="2 3">
    <name type="scientific">Caulobacter mirabilis</name>
    <dbReference type="NCBI Taxonomy" id="69666"/>
    <lineage>
        <taxon>Bacteria</taxon>
        <taxon>Pseudomonadati</taxon>
        <taxon>Pseudomonadota</taxon>
        <taxon>Alphaproteobacteria</taxon>
        <taxon>Caulobacterales</taxon>
        <taxon>Caulobacteraceae</taxon>
        <taxon>Caulobacter</taxon>
    </lineage>
</organism>